<feature type="non-terminal residue" evidence="3">
    <location>
        <position position="131"/>
    </location>
</feature>
<dbReference type="AlphaFoldDB" id="A0A1B6CZA0"/>
<keyword evidence="2" id="KW-0812">Transmembrane</keyword>
<feature type="region of interest" description="Disordered" evidence="1">
    <location>
        <begin position="64"/>
        <end position="131"/>
    </location>
</feature>
<evidence type="ECO:0000256" key="1">
    <source>
        <dbReference type="SAM" id="MobiDB-lite"/>
    </source>
</evidence>
<protein>
    <submittedName>
        <fullName evidence="3">Uncharacterized protein</fullName>
    </submittedName>
</protein>
<reference evidence="3" key="1">
    <citation type="submission" date="2015-12" db="EMBL/GenBank/DDBJ databases">
        <title>De novo transcriptome assembly of four potential Pierce s Disease insect vectors from Arizona vineyards.</title>
        <authorList>
            <person name="Tassone E.E."/>
        </authorList>
    </citation>
    <scope>NUCLEOTIDE SEQUENCE</scope>
</reference>
<keyword evidence="2" id="KW-0472">Membrane</keyword>
<evidence type="ECO:0000256" key="2">
    <source>
        <dbReference type="SAM" id="Phobius"/>
    </source>
</evidence>
<feature type="compositionally biased region" description="Low complexity" evidence="1">
    <location>
        <begin position="65"/>
        <end position="131"/>
    </location>
</feature>
<accession>A0A1B6CZA0</accession>
<dbReference type="EMBL" id="GEDC01018537">
    <property type="protein sequence ID" value="JAS18761.1"/>
    <property type="molecule type" value="Transcribed_RNA"/>
</dbReference>
<proteinExistence type="predicted"/>
<evidence type="ECO:0000313" key="3">
    <source>
        <dbReference type="EMBL" id="JAS18761.1"/>
    </source>
</evidence>
<feature type="transmembrane region" description="Helical" evidence="2">
    <location>
        <begin position="33"/>
        <end position="56"/>
    </location>
</feature>
<name>A0A1B6CZA0_9HEMI</name>
<keyword evidence="2" id="KW-1133">Transmembrane helix</keyword>
<organism evidence="3">
    <name type="scientific">Clastoptera arizonana</name>
    <name type="common">Arizona spittle bug</name>
    <dbReference type="NCBI Taxonomy" id="38151"/>
    <lineage>
        <taxon>Eukaryota</taxon>
        <taxon>Metazoa</taxon>
        <taxon>Ecdysozoa</taxon>
        <taxon>Arthropoda</taxon>
        <taxon>Hexapoda</taxon>
        <taxon>Insecta</taxon>
        <taxon>Pterygota</taxon>
        <taxon>Neoptera</taxon>
        <taxon>Paraneoptera</taxon>
        <taxon>Hemiptera</taxon>
        <taxon>Auchenorrhyncha</taxon>
        <taxon>Cercopoidea</taxon>
        <taxon>Clastopteridae</taxon>
        <taxon>Clastoptera</taxon>
    </lineage>
</organism>
<gene>
    <name evidence="3" type="ORF">g.31081</name>
</gene>
<sequence length="131" mass="14101">MPETTSTPYVTLDGRSFGVFERYMTASNNEKKLIHVVIVLSVIIIGLSTAVVFLAYKKCPPCDGPTTISPPTTTPYPTTTTIKPTSTTEKPTTTTEKPTTPTTTTTEKPTTPTTTTTEKPTTPTTTTTEKP</sequence>